<dbReference type="SUPFAM" id="SSF54909">
    <property type="entry name" value="Dimeric alpha+beta barrel"/>
    <property type="match status" value="1"/>
</dbReference>
<dbReference type="PANTHER" id="PTHR35174">
    <property type="entry name" value="BLL7171 PROTEIN-RELATED"/>
    <property type="match status" value="1"/>
</dbReference>
<keyword evidence="4" id="KW-1185">Reference proteome</keyword>
<dbReference type="Proteomes" id="UP000276888">
    <property type="component" value="Chromosome"/>
</dbReference>
<dbReference type="PANTHER" id="PTHR35174:SF3">
    <property type="entry name" value="BLL7171 PROTEIN"/>
    <property type="match status" value="1"/>
</dbReference>
<dbReference type="Gene3D" id="3.30.70.1060">
    <property type="entry name" value="Dimeric alpha+beta barrel"/>
    <property type="match status" value="1"/>
</dbReference>
<dbReference type="OrthoDB" id="3782166at2"/>
<proteinExistence type="inferred from homology"/>
<name>A0A3S9W8K1_9MICO</name>
<accession>A0A3S9W8K1</accession>
<comment type="similarity">
    <text evidence="1">Belongs to the YciI family.</text>
</comment>
<evidence type="ECO:0000313" key="3">
    <source>
        <dbReference type="EMBL" id="AZS36369.1"/>
    </source>
</evidence>
<dbReference type="RefSeq" id="WP_127095073.1">
    <property type="nucleotide sequence ID" value="NZ_CP031423.1"/>
</dbReference>
<dbReference type="AlphaFoldDB" id="A0A3S9W8K1"/>
<organism evidence="3 4">
    <name type="scientific">Microbacterium lemovicicum</name>
    <dbReference type="NCBI Taxonomy" id="1072463"/>
    <lineage>
        <taxon>Bacteria</taxon>
        <taxon>Bacillati</taxon>
        <taxon>Actinomycetota</taxon>
        <taxon>Actinomycetes</taxon>
        <taxon>Micrococcales</taxon>
        <taxon>Microbacteriaceae</taxon>
        <taxon>Microbacterium</taxon>
    </lineage>
</organism>
<protein>
    <recommendedName>
        <fullName evidence="2">YCII-related domain-containing protein</fullName>
    </recommendedName>
</protein>
<dbReference type="EMBL" id="CP031423">
    <property type="protein sequence ID" value="AZS36369.1"/>
    <property type="molecule type" value="Genomic_DNA"/>
</dbReference>
<evidence type="ECO:0000259" key="2">
    <source>
        <dbReference type="Pfam" id="PF03795"/>
    </source>
</evidence>
<sequence length="122" mass="13403">MKYVIMFTSDPALDAQTPPEAISEEYAAVYRWFQQHDDQISDGGAELQPVETATTVRHGGDGVVVVDGPFSEAKEVIGGFSVLDVPDLDAAIAVVREWPMLRRPGTSVEIRPMVTDYSQFES</sequence>
<evidence type="ECO:0000313" key="4">
    <source>
        <dbReference type="Proteomes" id="UP000276888"/>
    </source>
</evidence>
<feature type="domain" description="YCII-related" evidence="2">
    <location>
        <begin position="1"/>
        <end position="113"/>
    </location>
</feature>
<evidence type="ECO:0000256" key="1">
    <source>
        <dbReference type="ARBA" id="ARBA00007689"/>
    </source>
</evidence>
<gene>
    <name evidence="3" type="ORF">CVS47_00970</name>
</gene>
<dbReference type="InterPro" id="IPR011008">
    <property type="entry name" value="Dimeric_a/b-barrel"/>
</dbReference>
<dbReference type="Pfam" id="PF03795">
    <property type="entry name" value="YCII"/>
    <property type="match status" value="1"/>
</dbReference>
<dbReference type="InterPro" id="IPR005545">
    <property type="entry name" value="YCII"/>
</dbReference>
<dbReference type="KEGG" id="mlv:CVS47_00970"/>
<reference evidence="3 4" key="1">
    <citation type="submission" date="2018-08" db="EMBL/GenBank/DDBJ databases">
        <title>Microbacterium lemovicicum sp. nov., a bacterium isolated from a natural uranium-rich soil.</title>
        <authorList>
            <person name="ORTET P."/>
        </authorList>
    </citation>
    <scope>NUCLEOTIDE SEQUENCE [LARGE SCALE GENOMIC DNA]</scope>
    <source>
        <strain evidence="3 4">Viu22</strain>
    </source>
</reference>